<proteinExistence type="inferred from homology"/>
<reference evidence="5 6" key="3">
    <citation type="journal article" date="2015" name="BMC Genomics">
        <title>The completed genome sequence of the pathogenic ascomycete fungus Fusarium graminearum.</title>
        <authorList>
            <person name="King R."/>
            <person name="Urban M."/>
            <person name="Hammond-Kosack M.C."/>
            <person name="Hassani-Pak K."/>
            <person name="Hammond-Kosack K.E."/>
        </authorList>
    </citation>
    <scope>NUCLEOTIDE SEQUENCE [LARGE SCALE GENOMIC DNA]</scope>
    <source>
        <strain evidence="6">ATCC MYA-4620 / CBS 123657 / FGSC 9075 / NRRL 31084 / PH-1</strain>
    </source>
</reference>
<evidence type="ECO:0000256" key="2">
    <source>
        <dbReference type="ARBA" id="ARBA00022857"/>
    </source>
</evidence>
<dbReference type="InterPro" id="IPR020904">
    <property type="entry name" value="Sc_DH/Rdtase_CS"/>
</dbReference>
<dbReference type="Pfam" id="PF13561">
    <property type="entry name" value="adh_short_C2"/>
    <property type="match status" value="1"/>
</dbReference>
<dbReference type="InParanoid" id="A0A1C3YMT4"/>
<keyword evidence="6" id="KW-1185">Reference proteome</keyword>
<evidence type="ECO:0000313" key="5">
    <source>
        <dbReference type="EMBL" id="SCB65812.1"/>
    </source>
</evidence>
<accession>A0A1C3YMT4</accession>
<dbReference type="PROSITE" id="PS00061">
    <property type="entry name" value="ADH_SHORT"/>
    <property type="match status" value="1"/>
</dbReference>
<evidence type="ECO:0000313" key="6">
    <source>
        <dbReference type="Proteomes" id="UP000070720"/>
    </source>
</evidence>
<feature type="domain" description="Ketoreductase" evidence="4">
    <location>
        <begin position="15"/>
        <end position="205"/>
    </location>
</feature>
<protein>
    <submittedName>
        <fullName evidence="5">Chromosome 2, complete genome</fullName>
    </submittedName>
</protein>
<dbReference type="InterPro" id="IPR036291">
    <property type="entry name" value="NAD(P)-bd_dom_sf"/>
</dbReference>
<organism evidence="5 6">
    <name type="scientific">Gibberella zeae (strain ATCC MYA-4620 / CBS 123657 / FGSC 9075 / NRRL 31084 / PH-1)</name>
    <name type="common">Wheat head blight fungus</name>
    <name type="synonym">Fusarium graminearum</name>
    <dbReference type="NCBI Taxonomy" id="229533"/>
    <lineage>
        <taxon>Eukaryota</taxon>
        <taxon>Fungi</taxon>
        <taxon>Dikarya</taxon>
        <taxon>Ascomycota</taxon>
        <taxon>Pezizomycotina</taxon>
        <taxon>Sordariomycetes</taxon>
        <taxon>Hypocreomycetidae</taxon>
        <taxon>Hypocreales</taxon>
        <taxon>Nectriaceae</taxon>
        <taxon>Fusarium</taxon>
    </lineage>
</organism>
<dbReference type="eggNOG" id="KOG0725">
    <property type="taxonomic scope" value="Eukaryota"/>
</dbReference>
<dbReference type="InterPro" id="IPR002347">
    <property type="entry name" value="SDR_fam"/>
</dbReference>
<gene>
    <name evidence="5" type="ORF">FGRAMPH1_01T12881</name>
</gene>
<keyword evidence="2" id="KW-0521">NADP</keyword>
<dbReference type="STRING" id="229533.A0A1C3YMT4"/>
<dbReference type="FunFam" id="3.40.50.720:FF:000374">
    <property type="entry name" value="3-oxoacyl-(Acyl-carrier-protein) reductase"/>
    <property type="match status" value="1"/>
</dbReference>
<dbReference type="SMART" id="SM00822">
    <property type="entry name" value="PKS_KR"/>
    <property type="match status" value="1"/>
</dbReference>
<reference evidence="6" key="1">
    <citation type="journal article" date="2007" name="Science">
        <title>The Fusarium graminearum genome reveals a link between localized polymorphism and pathogen specialization.</title>
        <authorList>
            <person name="Cuomo C.A."/>
            <person name="Gueldener U."/>
            <person name="Xu J.-R."/>
            <person name="Trail F."/>
            <person name="Turgeon B.G."/>
            <person name="Di Pietro A."/>
            <person name="Walton J.D."/>
            <person name="Ma L.-J."/>
            <person name="Baker S.E."/>
            <person name="Rep M."/>
            <person name="Adam G."/>
            <person name="Antoniw J."/>
            <person name="Baldwin T."/>
            <person name="Calvo S.E."/>
            <person name="Chang Y.-L."/>
            <person name="DeCaprio D."/>
            <person name="Gale L.R."/>
            <person name="Gnerre S."/>
            <person name="Goswami R.S."/>
            <person name="Hammond-Kosack K."/>
            <person name="Harris L.J."/>
            <person name="Hilburn K."/>
            <person name="Kennell J.C."/>
            <person name="Kroken S."/>
            <person name="Magnuson J.K."/>
            <person name="Mannhaupt G."/>
            <person name="Mauceli E.W."/>
            <person name="Mewes H.-W."/>
            <person name="Mitterbauer R."/>
            <person name="Muehlbauer G."/>
            <person name="Muensterkoetter M."/>
            <person name="Nelson D."/>
            <person name="O'Donnell K."/>
            <person name="Ouellet T."/>
            <person name="Qi W."/>
            <person name="Quesneville H."/>
            <person name="Roncero M.I.G."/>
            <person name="Seong K.-Y."/>
            <person name="Tetko I.V."/>
            <person name="Urban M."/>
            <person name="Waalwijk C."/>
            <person name="Ward T.J."/>
            <person name="Yao J."/>
            <person name="Birren B.W."/>
            <person name="Kistler H.C."/>
        </authorList>
    </citation>
    <scope>NUCLEOTIDE SEQUENCE [LARGE SCALE GENOMIC DNA]</scope>
    <source>
        <strain evidence="6">ATCC MYA-4620 / CBS 123657 / FGSC 9075 / NRRL 31084 / PH-1</strain>
    </source>
</reference>
<dbReference type="PRINTS" id="PR00080">
    <property type="entry name" value="SDRFAMILY"/>
</dbReference>
<dbReference type="Gene3D" id="3.40.50.720">
    <property type="entry name" value="NAD(P)-binding Rossmann-like Domain"/>
    <property type="match status" value="1"/>
</dbReference>
<reference evidence="6" key="2">
    <citation type="journal article" date="2010" name="Nature">
        <title>Comparative genomics reveals mobile pathogenicity chromosomes in Fusarium.</title>
        <authorList>
            <person name="Ma L.J."/>
            <person name="van der Does H.C."/>
            <person name="Borkovich K.A."/>
            <person name="Coleman J.J."/>
            <person name="Daboussi M.J."/>
            <person name="Di Pietro A."/>
            <person name="Dufresne M."/>
            <person name="Freitag M."/>
            <person name="Grabherr M."/>
            <person name="Henrissat B."/>
            <person name="Houterman P.M."/>
            <person name="Kang S."/>
            <person name="Shim W.B."/>
            <person name="Woloshuk C."/>
            <person name="Xie X."/>
            <person name="Xu J.R."/>
            <person name="Antoniw J."/>
            <person name="Baker S.E."/>
            <person name="Bluhm B.H."/>
            <person name="Breakspear A."/>
            <person name="Brown D.W."/>
            <person name="Butchko R.A."/>
            <person name="Chapman S."/>
            <person name="Coulson R."/>
            <person name="Coutinho P.M."/>
            <person name="Danchin E.G."/>
            <person name="Diener A."/>
            <person name="Gale L.R."/>
            <person name="Gardiner D.M."/>
            <person name="Goff S."/>
            <person name="Hammond-Kosack K.E."/>
            <person name="Hilburn K."/>
            <person name="Hua-Van A."/>
            <person name="Jonkers W."/>
            <person name="Kazan K."/>
            <person name="Kodira C.D."/>
            <person name="Koehrsen M."/>
            <person name="Kumar L."/>
            <person name="Lee Y.H."/>
            <person name="Li L."/>
            <person name="Manners J.M."/>
            <person name="Miranda-Saavedra D."/>
            <person name="Mukherjee M."/>
            <person name="Park G."/>
            <person name="Park J."/>
            <person name="Park S.Y."/>
            <person name="Proctor R.H."/>
            <person name="Regev A."/>
            <person name="Ruiz-Roldan M.C."/>
            <person name="Sain D."/>
            <person name="Sakthikumar S."/>
            <person name="Sykes S."/>
            <person name="Schwartz D.C."/>
            <person name="Turgeon B.G."/>
            <person name="Wapinski I."/>
            <person name="Yoder O."/>
            <person name="Young S."/>
            <person name="Zeng Q."/>
            <person name="Zhou S."/>
            <person name="Galagan J."/>
            <person name="Cuomo C.A."/>
            <person name="Kistler H.C."/>
            <person name="Rep M."/>
        </authorList>
    </citation>
    <scope>GENOME REANNOTATION</scope>
    <source>
        <strain evidence="6">ATCC MYA-4620 / CBS 123657 / FGSC 9075 / NRRL 31084 / PH-1</strain>
    </source>
</reference>
<dbReference type="EMBL" id="HG970333">
    <property type="protein sequence ID" value="SCB65812.1"/>
    <property type="molecule type" value="Genomic_DNA"/>
</dbReference>
<sequence>MIMDSQRNFQTLKGKVAIITGASRGLGAGFAFELARRGAKIVATYTSPSSEKLVSELSEKIASLDPSSQCIGVKADLKEESAPAEIVHQAVAIFGTQIDILINNAGMEIVKPHTDLTISDFDSIFYLNVRAPLLLLQAVKPFLPSSGGGRIINISSVGARCGFKNLSLYCASKAALEGLTRSWAAELGVEGHTVNAVNPGPVQSDLLDNIPKEIVDMQKKQTPAGNRLGEVDDIAQIVAWLASEESRWITGQALSASGGLEMY</sequence>
<dbReference type="PANTHER" id="PTHR43639:SF1">
    <property type="entry name" value="SHORT-CHAIN DEHYDROGENASE_REDUCTASE FAMILY PROTEIN"/>
    <property type="match status" value="1"/>
</dbReference>
<evidence type="ECO:0000259" key="4">
    <source>
        <dbReference type="SMART" id="SM00822"/>
    </source>
</evidence>
<evidence type="ECO:0000256" key="1">
    <source>
        <dbReference type="ARBA" id="ARBA00006484"/>
    </source>
</evidence>
<dbReference type="PRINTS" id="PR00081">
    <property type="entry name" value="GDHRDH"/>
</dbReference>
<dbReference type="PANTHER" id="PTHR43639">
    <property type="entry name" value="OXIDOREDUCTASE, SHORT-CHAIN DEHYDROGENASE/REDUCTASE FAMILY (AFU_ORTHOLOGUE AFUA_5G02870)"/>
    <property type="match status" value="1"/>
</dbReference>
<name>A0A1C3YMT4_GIBZE</name>
<comment type="similarity">
    <text evidence="1">Belongs to the short-chain dehydrogenases/reductases (SDR) family.</text>
</comment>
<dbReference type="InterPro" id="IPR057326">
    <property type="entry name" value="KR_dom"/>
</dbReference>
<dbReference type="VEuPathDB" id="FungiDB:FGRAMPH1_01G12881"/>
<dbReference type="GO" id="GO:0016491">
    <property type="term" value="F:oxidoreductase activity"/>
    <property type="evidence" value="ECO:0007669"/>
    <property type="project" value="UniProtKB-KW"/>
</dbReference>
<keyword evidence="3" id="KW-0560">Oxidoreductase</keyword>
<evidence type="ECO:0000256" key="3">
    <source>
        <dbReference type="ARBA" id="ARBA00023002"/>
    </source>
</evidence>
<dbReference type="AlphaFoldDB" id="A0A1C3YMT4"/>
<dbReference type="Proteomes" id="UP000070720">
    <property type="component" value="Chromosome 2"/>
</dbReference>
<dbReference type="SUPFAM" id="SSF51735">
    <property type="entry name" value="NAD(P)-binding Rossmann-fold domains"/>
    <property type="match status" value="1"/>
</dbReference>